<evidence type="ECO:0000256" key="1">
    <source>
        <dbReference type="ARBA" id="ARBA00010928"/>
    </source>
</evidence>
<dbReference type="InterPro" id="IPR030827">
    <property type="entry name" value="Myo_inos_IolG"/>
</dbReference>
<accession>A0A378PBR3</accession>
<feature type="domain" description="GFO/IDH/MocA-like oxidoreductase" evidence="4">
    <location>
        <begin position="128"/>
        <end position="246"/>
    </location>
</feature>
<dbReference type="Pfam" id="PF22725">
    <property type="entry name" value="GFO_IDH_MocA_C3"/>
    <property type="match status" value="1"/>
</dbReference>
<evidence type="ECO:0000259" key="3">
    <source>
        <dbReference type="Pfam" id="PF01408"/>
    </source>
</evidence>
<dbReference type="GO" id="GO:0050112">
    <property type="term" value="F:inositol 2-dehydrogenase (NAD+) activity"/>
    <property type="evidence" value="ECO:0007669"/>
    <property type="project" value="UniProtKB-EC"/>
</dbReference>
<dbReference type="PANTHER" id="PTHR42840">
    <property type="entry name" value="NAD(P)-BINDING ROSSMANN-FOLD SUPERFAMILY PROTEIN-RELATED"/>
    <property type="match status" value="1"/>
</dbReference>
<protein>
    <submittedName>
        <fullName evidence="5">Inositol 2-dehydrogenase</fullName>
        <ecNumber evidence="5">1.1.1.18</ecNumber>
    </submittedName>
</protein>
<dbReference type="SUPFAM" id="SSF51735">
    <property type="entry name" value="NAD(P)-binding Rossmann-fold domains"/>
    <property type="match status" value="1"/>
</dbReference>
<reference evidence="5 6" key="1">
    <citation type="submission" date="2020-04" db="EMBL/GenBank/DDBJ databases">
        <title>Antimicrobial susceptibility and clonality of vaginal-derived multi-drug resistant Mobiluncus isolates in China.</title>
        <authorList>
            <person name="Zhang X."/>
        </authorList>
    </citation>
    <scope>NUCLEOTIDE SEQUENCE [LARGE SCALE GENOMIC DNA]</scope>
    <source>
        <strain evidence="5 6">7</strain>
    </source>
</reference>
<keyword evidence="2 5" id="KW-0560">Oxidoreductase</keyword>
<gene>
    <name evidence="5" type="primary">iolG</name>
    <name evidence="5" type="ORF">HHJ74_05990</name>
</gene>
<dbReference type="InterPro" id="IPR036291">
    <property type="entry name" value="NAD(P)-bd_dom_sf"/>
</dbReference>
<evidence type="ECO:0000259" key="4">
    <source>
        <dbReference type="Pfam" id="PF22725"/>
    </source>
</evidence>
<dbReference type="EC" id="1.1.1.18" evidence="5"/>
<feature type="domain" description="Gfo/Idh/MocA-like oxidoreductase N-terminal" evidence="3">
    <location>
        <begin position="2"/>
        <end position="116"/>
    </location>
</feature>
<dbReference type="Pfam" id="PF01408">
    <property type="entry name" value="GFO_IDH_MocA"/>
    <property type="match status" value="1"/>
</dbReference>
<dbReference type="GO" id="GO:0000166">
    <property type="term" value="F:nucleotide binding"/>
    <property type="evidence" value="ECO:0007669"/>
    <property type="project" value="InterPro"/>
</dbReference>
<evidence type="ECO:0000313" key="5">
    <source>
        <dbReference type="EMBL" id="NMW93248.1"/>
    </source>
</evidence>
<sequence length="329" mass="35336">MVNIGLIGAGRIARVHANTIAGNPDARIVAIADPYQPAAKEIAERFGASVFSDAQDLFALDNLDAVVICSPTPQHPQHVVAAAQAGLPALCEKPVALSYEAAVKLENDLNGLNPKVMLGFNRRFDPSFARIKKLVEAGEIGQVEQVTITSRDPEPPSAEYVASSGGIFKDMTIHDFDMARFFLGDIVEVFTYGQNFDPSIKAANDFDAAMILLRNAAGVVATIINSRHCAPGYDQRLEVFGADGVLNADNVRATTVQVAKKEFSASKEPYLNFFLERYTQAYTNELNTFLTAISKGETPTPGISDGIKALQIAEAAEESAKTGKSIKLS</sequence>
<evidence type="ECO:0000313" key="6">
    <source>
        <dbReference type="Proteomes" id="UP000582487"/>
    </source>
</evidence>
<evidence type="ECO:0000256" key="2">
    <source>
        <dbReference type="ARBA" id="ARBA00023002"/>
    </source>
</evidence>
<dbReference type="InterPro" id="IPR000683">
    <property type="entry name" value="Gfo/Idh/MocA-like_OxRdtase_N"/>
</dbReference>
<proteinExistence type="inferred from homology"/>
<dbReference type="Gene3D" id="3.30.360.10">
    <property type="entry name" value="Dihydrodipicolinate Reductase, domain 2"/>
    <property type="match status" value="1"/>
</dbReference>
<dbReference type="Gene3D" id="3.40.50.720">
    <property type="entry name" value="NAD(P)-binding Rossmann-like Domain"/>
    <property type="match status" value="1"/>
</dbReference>
<comment type="caution">
    <text evidence="5">The sequence shown here is derived from an EMBL/GenBank/DDBJ whole genome shotgun (WGS) entry which is preliminary data.</text>
</comment>
<dbReference type="EMBL" id="JABCUV010000005">
    <property type="protein sequence ID" value="NMW93248.1"/>
    <property type="molecule type" value="Genomic_DNA"/>
</dbReference>
<dbReference type="Proteomes" id="UP000582487">
    <property type="component" value="Unassembled WGS sequence"/>
</dbReference>
<dbReference type="PANTHER" id="PTHR42840:SF3">
    <property type="entry name" value="BINDING ROSSMANN FOLD OXIDOREDUCTASE, PUTATIVE (AFU_ORTHOLOGUE AFUA_2G10240)-RELATED"/>
    <property type="match status" value="1"/>
</dbReference>
<name>A0A378PBR3_9ACTO</name>
<dbReference type="AlphaFoldDB" id="A0A378PBR3"/>
<organism evidence="5 6">
    <name type="scientific">Mobiluncus mulieris</name>
    <dbReference type="NCBI Taxonomy" id="2052"/>
    <lineage>
        <taxon>Bacteria</taxon>
        <taxon>Bacillati</taxon>
        <taxon>Actinomycetota</taxon>
        <taxon>Actinomycetes</taxon>
        <taxon>Actinomycetales</taxon>
        <taxon>Actinomycetaceae</taxon>
        <taxon>Mobiluncus</taxon>
    </lineage>
</organism>
<dbReference type="RefSeq" id="WP_004016015.1">
    <property type="nucleotide sequence ID" value="NZ_CAMXYF010000013.1"/>
</dbReference>
<dbReference type="NCBIfam" id="TIGR04380">
    <property type="entry name" value="myo_inos_iolG"/>
    <property type="match status" value="1"/>
</dbReference>
<dbReference type="InterPro" id="IPR055170">
    <property type="entry name" value="GFO_IDH_MocA-like_dom"/>
</dbReference>
<dbReference type="SUPFAM" id="SSF55347">
    <property type="entry name" value="Glyceraldehyde-3-phosphate dehydrogenase-like, C-terminal domain"/>
    <property type="match status" value="1"/>
</dbReference>
<comment type="similarity">
    <text evidence="1">Belongs to the Gfo/Idh/MocA family.</text>
</comment>